<dbReference type="AlphaFoldDB" id="A0A1Q9R9G7"/>
<dbReference type="EMBL" id="MKZO01000009">
    <property type="protein sequence ID" value="OLS63965.1"/>
    <property type="molecule type" value="Genomic_DNA"/>
</dbReference>
<dbReference type="InterPro" id="IPR036624">
    <property type="entry name" value="Hcp1-lik_sf"/>
</dbReference>
<gene>
    <name evidence="1" type="primary">hcpA</name>
    <name evidence="1" type="ORF">PSEMO_10330</name>
</gene>
<accession>A0A1Q9R9G7</accession>
<protein>
    <submittedName>
        <fullName evidence="1">Major exported protein</fullName>
    </submittedName>
</protein>
<dbReference type="RefSeq" id="WP_075802077.1">
    <property type="nucleotide sequence ID" value="NZ_MKZO01000009.1"/>
</dbReference>
<dbReference type="InterPro" id="IPR052947">
    <property type="entry name" value="T6SS_Hcp1_domain"/>
</dbReference>
<dbReference type="PANTHER" id="PTHR34319:SF6">
    <property type="entry name" value="MAJOR EXPORTED PROTEIN"/>
    <property type="match status" value="1"/>
</dbReference>
<dbReference type="Proteomes" id="UP000186736">
    <property type="component" value="Unassembled WGS sequence"/>
</dbReference>
<dbReference type="SUPFAM" id="SSF141452">
    <property type="entry name" value="Hcp1-like"/>
    <property type="match status" value="1"/>
</dbReference>
<dbReference type="Gene3D" id="2.30.110.20">
    <property type="entry name" value="Hcp1-like"/>
    <property type="match status" value="1"/>
</dbReference>
<evidence type="ECO:0000313" key="1">
    <source>
        <dbReference type="EMBL" id="OLS63965.1"/>
    </source>
</evidence>
<comment type="caution">
    <text evidence="1">The sequence shown here is derived from an EMBL/GenBank/DDBJ whole genome shotgun (WGS) entry which is preliminary data.</text>
</comment>
<evidence type="ECO:0000313" key="2">
    <source>
        <dbReference type="Proteomes" id="UP000186736"/>
    </source>
</evidence>
<reference evidence="1 2" key="1">
    <citation type="submission" date="2016-10" db="EMBL/GenBank/DDBJ databases">
        <title>Genome Sequence of Pseudomonas putida GM4FR.</title>
        <authorList>
            <person name="Poehlein A."/>
            <person name="Wemheuer F."/>
            <person name="Hollensteiner J."/>
            <person name="Wemheuer B."/>
        </authorList>
    </citation>
    <scope>NUCLEOTIDE SEQUENCE [LARGE SCALE GENOMIC DNA]</scope>
    <source>
        <strain evidence="1 2">GM4FR</strain>
    </source>
</reference>
<dbReference type="OrthoDB" id="5674026at2"/>
<dbReference type="PANTHER" id="PTHR34319">
    <property type="entry name" value="MAJOR EXPORTED PROTEIN"/>
    <property type="match status" value="1"/>
</dbReference>
<dbReference type="NCBIfam" id="TIGR03344">
    <property type="entry name" value="VI_effect_Hcp1"/>
    <property type="match status" value="1"/>
</dbReference>
<sequence>MSTPAFICIKAKTQGHITKDAFTPDSVGNIYQEGHEDQILVQEIEHEINTPTDPQSGQPVGKRVHGPFTFTSTLNKATPLLYQALSDGETLTEVEVKWYRPSVDGLQEHFFTTRLEDATIVNINTVLPHAQDEDSAKHSQLIKVAMAYRKISWIHDIARTEGSDDWRAPKES</sequence>
<name>A0A1Q9R9G7_PSEPU</name>
<dbReference type="Pfam" id="PF05638">
    <property type="entry name" value="T6SS_HCP"/>
    <property type="match status" value="1"/>
</dbReference>
<proteinExistence type="predicted"/>
<organism evidence="1 2">
    <name type="scientific">Pseudomonas putida</name>
    <name type="common">Arthrobacter siderocapsulatus</name>
    <dbReference type="NCBI Taxonomy" id="303"/>
    <lineage>
        <taxon>Bacteria</taxon>
        <taxon>Pseudomonadati</taxon>
        <taxon>Pseudomonadota</taxon>
        <taxon>Gammaproteobacteria</taxon>
        <taxon>Pseudomonadales</taxon>
        <taxon>Pseudomonadaceae</taxon>
        <taxon>Pseudomonas</taxon>
    </lineage>
</organism>
<dbReference type="InterPro" id="IPR008514">
    <property type="entry name" value="T6SS_Hcp"/>
</dbReference>